<keyword evidence="3" id="KW-1185">Reference proteome</keyword>
<protein>
    <submittedName>
        <fullName evidence="2">Uncharacterized protein</fullName>
    </submittedName>
</protein>
<name>A0ABX9Q7K3_9BACT</name>
<gene>
    <name evidence="2" type="ORF">D7Y13_39355</name>
</gene>
<sequence>MARPLDAAEQAQALEDGARVRTPVEGPWTGTPTLVWPQGVDLPLVGNASPRQVPRHGAFEPEGSRRIIPPAR</sequence>
<evidence type="ECO:0000313" key="3">
    <source>
        <dbReference type="Proteomes" id="UP000278907"/>
    </source>
</evidence>
<dbReference type="EMBL" id="RAWI01000592">
    <property type="protein sequence ID" value="RKH90842.1"/>
    <property type="molecule type" value="Genomic_DNA"/>
</dbReference>
<comment type="caution">
    <text evidence="2">The sequence shown here is derived from an EMBL/GenBank/DDBJ whole genome shotgun (WGS) entry which is preliminary data.</text>
</comment>
<feature type="region of interest" description="Disordered" evidence="1">
    <location>
        <begin position="48"/>
        <end position="72"/>
    </location>
</feature>
<proteinExistence type="predicted"/>
<reference evidence="2 3" key="1">
    <citation type="submission" date="2018-09" db="EMBL/GenBank/DDBJ databases">
        <authorList>
            <person name="Livingstone P.G."/>
            <person name="Whitworth D.E."/>
        </authorList>
    </citation>
    <scope>NUCLEOTIDE SEQUENCE [LARGE SCALE GENOMIC DNA]</scope>
    <source>
        <strain evidence="2 3">CA031B</strain>
    </source>
</reference>
<accession>A0ABX9Q7K3</accession>
<evidence type="ECO:0000313" key="2">
    <source>
        <dbReference type="EMBL" id="RKH90842.1"/>
    </source>
</evidence>
<dbReference type="Proteomes" id="UP000278907">
    <property type="component" value="Unassembled WGS sequence"/>
</dbReference>
<feature type="region of interest" description="Disordered" evidence="1">
    <location>
        <begin position="1"/>
        <end position="33"/>
    </location>
</feature>
<evidence type="ECO:0000256" key="1">
    <source>
        <dbReference type="SAM" id="MobiDB-lite"/>
    </source>
</evidence>
<organism evidence="2 3">
    <name type="scientific">Corallococcus praedator</name>
    <dbReference type="NCBI Taxonomy" id="2316724"/>
    <lineage>
        <taxon>Bacteria</taxon>
        <taxon>Pseudomonadati</taxon>
        <taxon>Myxococcota</taxon>
        <taxon>Myxococcia</taxon>
        <taxon>Myxococcales</taxon>
        <taxon>Cystobacterineae</taxon>
        <taxon>Myxococcaceae</taxon>
        <taxon>Corallococcus</taxon>
    </lineage>
</organism>